<dbReference type="Proteomes" id="UP001444661">
    <property type="component" value="Unassembled WGS sequence"/>
</dbReference>
<evidence type="ECO:0000256" key="2">
    <source>
        <dbReference type="ARBA" id="ARBA00022679"/>
    </source>
</evidence>
<sequence>MSYSTRTNGNQDAAKPLSSIMSLLNTEIQSEKDDQLYWWSGLSQPLHTLLETCQYSEDDQLSYMRWFHQYIIPSLGPRPVNGGPYYGAWLTYNGSSLEYSLNWKEKGPPGLETIRFTIEPCSKAAGTPADPLNQDAAPKLLRNLARVSPGINLARYELFHAEMRVPSDAADAIRSKNPPGAPLTGNWVAFDLERRGAGATAKAYFLPHMKAVLTGLPPQTIVFDAMRKCNGKYGSYDGSIQLLDSYLESFATRGAEAPMVVMLSNDCVPDGPSCRSKVYVQGAVGSLAHARDMFSLGGRLTGPLAREGLEAVSELWRHLFCFSSRAEADADADTVVWEDGRKFLCVYEMRPTLPGEPVVDMEVKLHLPGWRLGQTDAQLAQRLAAWFEKHGHASLAARYQPDLAATFPDHDLSSVETTHTWISITWTPKNGLYMTMYYTPKLPEIHN</sequence>
<evidence type="ECO:0000256" key="1">
    <source>
        <dbReference type="ARBA" id="ARBA00010209"/>
    </source>
</evidence>
<evidence type="ECO:0000313" key="3">
    <source>
        <dbReference type="EMBL" id="KAK8044423.1"/>
    </source>
</evidence>
<dbReference type="NCBIfam" id="TIGR03429">
    <property type="entry name" value="arom_pren_DMATS"/>
    <property type="match status" value="1"/>
</dbReference>
<dbReference type="InterPro" id="IPR033964">
    <property type="entry name" value="ABBA"/>
</dbReference>
<dbReference type="InterPro" id="IPR012148">
    <property type="entry name" value="ABBA_DMATS-like"/>
</dbReference>
<dbReference type="Pfam" id="PF11991">
    <property type="entry name" value="Trp_DMAT"/>
    <property type="match status" value="1"/>
</dbReference>
<accession>A0ABR1TCV9</accession>
<dbReference type="SFLD" id="SFLDG01162">
    <property type="entry name" value="I"/>
    <property type="match status" value="1"/>
</dbReference>
<dbReference type="PANTHER" id="PTHR40627">
    <property type="entry name" value="INDOLE PRENYLTRANSFERASE TDIB-RELATED"/>
    <property type="match status" value="1"/>
</dbReference>
<reference evidence="3 4" key="1">
    <citation type="submission" date="2023-01" db="EMBL/GenBank/DDBJ databases">
        <title>Analysis of 21 Apiospora genomes using comparative genomics revels a genus with tremendous synthesis potential of carbohydrate active enzymes and secondary metabolites.</title>
        <authorList>
            <person name="Sorensen T."/>
        </authorList>
    </citation>
    <scope>NUCLEOTIDE SEQUENCE [LARGE SCALE GENOMIC DNA]</scope>
    <source>
        <strain evidence="3 4">CBS 33761</strain>
    </source>
</reference>
<comment type="similarity">
    <text evidence="1">Belongs to the tryptophan dimethylallyltransferase family.</text>
</comment>
<keyword evidence="2" id="KW-0808">Transferase</keyword>
<dbReference type="SFLD" id="SFLDS00036">
    <property type="entry name" value="Aromatic_Prenyltransferase"/>
    <property type="match status" value="1"/>
</dbReference>
<name>A0ABR1TCV9_9PEZI</name>
<proteinExistence type="inferred from homology"/>
<dbReference type="PIRSF" id="PIRSF000509">
    <property type="entry name" value="Trp_DMAT"/>
    <property type="match status" value="1"/>
</dbReference>
<dbReference type="PANTHER" id="PTHR40627:SF4">
    <property type="entry name" value="PRENYLTRANSFERASE ASQH1-RELATED"/>
    <property type="match status" value="1"/>
</dbReference>
<comment type="caution">
    <text evidence="3">The sequence shown here is derived from an EMBL/GenBank/DDBJ whole genome shotgun (WGS) entry which is preliminary data.</text>
</comment>
<dbReference type="EMBL" id="JAQQWK010000003">
    <property type="protein sequence ID" value="KAK8044423.1"/>
    <property type="molecule type" value="Genomic_DNA"/>
</dbReference>
<gene>
    <name evidence="3" type="ORF">PG993_004447</name>
</gene>
<dbReference type="CDD" id="cd13929">
    <property type="entry name" value="PT-DMATS_CymD"/>
    <property type="match status" value="1"/>
</dbReference>
<keyword evidence="4" id="KW-1185">Reference proteome</keyword>
<organism evidence="3 4">
    <name type="scientific">Apiospora rasikravindrae</name>
    <dbReference type="NCBI Taxonomy" id="990691"/>
    <lineage>
        <taxon>Eukaryota</taxon>
        <taxon>Fungi</taxon>
        <taxon>Dikarya</taxon>
        <taxon>Ascomycota</taxon>
        <taxon>Pezizomycotina</taxon>
        <taxon>Sordariomycetes</taxon>
        <taxon>Xylariomycetidae</taxon>
        <taxon>Amphisphaeriales</taxon>
        <taxon>Apiosporaceae</taxon>
        <taxon>Apiospora</taxon>
    </lineage>
</organism>
<evidence type="ECO:0000313" key="4">
    <source>
        <dbReference type="Proteomes" id="UP001444661"/>
    </source>
</evidence>
<dbReference type="InterPro" id="IPR017795">
    <property type="entry name" value="ABBA_NscD-like"/>
</dbReference>
<protein>
    <submittedName>
        <fullName evidence="3">Uncharacterized protein</fullName>
    </submittedName>
</protein>